<sequence>MSNDDPWASAHTALSMRSRVIALALDWDEIVRAIGALARHEGSGVRWQSRAATYAEANADALLAEARSIRDQLWDLTS</sequence>
<reference evidence="1" key="1">
    <citation type="submission" date="2020-05" db="EMBL/GenBank/DDBJ databases">
        <authorList>
            <person name="Chiriac C."/>
            <person name="Salcher M."/>
            <person name="Ghai R."/>
            <person name="Kavagutti S V."/>
        </authorList>
    </citation>
    <scope>NUCLEOTIDE SEQUENCE</scope>
</reference>
<evidence type="ECO:0000313" key="1">
    <source>
        <dbReference type="EMBL" id="CAB4556842.1"/>
    </source>
</evidence>
<organism evidence="1">
    <name type="scientific">freshwater metagenome</name>
    <dbReference type="NCBI Taxonomy" id="449393"/>
    <lineage>
        <taxon>unclassified sequences</taxon>
        <taxon>metagenomes</taxon>
        <taxon>ecological metagenomes</taxon>
    </lineage>
</organism>
<proteinExistence type="predicted"/>
<dbReference type="EMBL" id="CAEZTD010000022">
    <property type="protein sequence ID" value="CAB4556842.1"/>
    <property type="molecule type" value="Genomic_DNA"/>
</dbReference>
<gene>
    <name evidence="1" type="ORF">UFOPK1591_00441</name>
</gene>
<name>A0A6J6CZF5_9ZZZZ</name>
<protein>
    <submittedName>
        <fullName evidence="1">Unannotated protein</fullName>
    </submittedName>
</protein>
<dbReference type="AlphaFoldDB" id="A0A6J6CZF5"/>
<accession>A0A6J6CZF5</accession>